<dbReference type="Proteomes" id="UP000670475">
    <property type="component" value="Unassembled WGS sequence"/>
</dbReference>
<dbReference type="AlphaFoldDB" id="A0A940MES5"/>
<dbReference type="PANTHER" id="PTHR43319">
    <property type="entry name" value="BETA-LACTAMASE-RELATED"/>
    <property type="match status" value="1"/>
</dbReference>
<sequence>MPEKPEVRGTVAPGFERVREEFAAALAEESHNEPGSQLTAYIGDRLVVDLAASDDFPGERLTGVYSVTKGATHLVFALLAQDGVIDLDRRVVDYWPEFTGGGKERLRLRGLLAHGAGLIGLHDRPLTLAEIADDRVLAELLAAETPFWEPGSGYGYHTYVIGALTGEVVRRATGSSIQALYEERVRAPYGLDLYLGLPEALEPRYEPVRAMNPTSSEAASPDAEPDDPASLGGIAFHFTPDRHGLDFAVDVPNTREVRAKGQASVGGIGNARGVAGLYAAALTGLGGRPPLLKPATIAEFSTPYLTGTDLVTGGRDQFGLGFERPVTAFPALGQDAFGHCGMAGSLGFADPRSGLAYGYVRRRFAFPGGTAPENARLVRALTEAAADAA</sequence>
<comment type="caution">
    <text evidence="2">The sequence shown here is derived from an EMBL/GenBank/DDBJ whole genome shotgun (WGS) entry which is preliminary data.</text>
</comment>
<gene>
    <name evidence="2" type="ORF">JFN87_19810</name>
</gene>
<organism evidence="2 3">
    <name type="scientific">Streptomyces montanisoli</name>
    <dbReference type="NCBI Taxonomy" id="2798581"/>
    <lineage>
        <taxon>Bacteria</taxon>
        <taxon>Bacillati</taxon>
        <taxon>Actinomycetota</taxon>
        <taxon>Actinomycetes</taxon>
        <taxon>Kitasatosporales</taxon>
        <taxon>Streptomycetaceae</taxon>
        <taxon>Streptomyces</taxon>
    </lineage>
</organism>
<dbReference type="InterPro" id="IPR052907">
    <property type="entry name" value="Beta-lactamase/esterase"/>
</dbReference>
<dbReference type="InterPro" id="IPR001466">
    <property type="entry name" value="Beta-lactam-related"/>
</dbReference>
<dbReference type="Gene3D" id="3.40.710.10">
    <property type="entry name" value="DD-peptidase/beta-lactamase superfamily"/>
    <property type="match status" value="1"/>
</dbReference>
<keyword evidence="3" id="KW-1185">Reference proteome</keyword>
<feature type="domain" description="Beta-lactamase-related" evidence="1">
    <location>
        <begin position="30"/>
        <end position="365"/>
    </location>
</feature>
<reference evidence="2" key="1">
    <citation type="submission" date="2021-03" db="EMBL/GenBank/DDBJ databases">
        <title>Whole genome sequence of Streptomyces bomunensis MMS17-BM035.</title>
        <authorList>
            <person name="Lee J.H."/>
        </authorList>
    </citation>
    <scope>NUCLEOTIDE SEQUENCE</scope>
    <source>
        <strain evidence="2">MMS17-BM035</strain>
    </source>
</reference>
<dbReference type="Pfam" id="PF00144">
    <property type="entry name" value="Beta-lactamase"/>
    <property type="match status" value="1"/>
</dbReference>
<accession>A0A940MES5</accession>
<proteinExistence type="predicted"/>
<evidence type="ECO:0000313" key="2">
    <source>
        <dbReference type="EMBL" id="MBP0459722.1"/>
    </source>
</evidence>
<dbReference type="RefSeq" id="WP_209341796.1">
    <property type="nucleotide sequence ID" value="NZ_JAGIQL010000084.1"/>
</dbReference>
<dbReference type="SUPFAM" id="SSF56601">
    <property type="entry name" value="beta-lactamase/transpeptidase-like"/>
    <property type="match status" value="1"/>
</dbReference>
<evidence type="ECO:0000313" key="3">
    <source>
        <dbReference type="Proteomes" id="UP000670475"/>
    </source>
</evidence>
<name>A0A940MES5_9ACTN</name>
<dbReference type="PANTHER" id="PTHR43319:SF3">
    <property type="entry name" value="BETA-LACTAMASE-RELATED DOMAIN-CONTAINING PROTEIN"/>
    <property type="match status" value="1"/>
</dbReference>
<dbReference type="EMBL" id="JAGIQL010000084">
    <property type="protein sequence ID" value="MBP0459722.1"/>
    <property type="molecule type" value="Genomic_DNA"/>
</dbReference>
<protein>
    <submittedName>
        <fullName evidence="2">Beta-lactamase family protein</fullName>
    </submittedName>
</protein>
<evidence type="ECO:0000259" key="1">
    <source>
        <dbReference type="Pfam" id="PF00144"/>
    </source>
</evidence>
<dbReference type="InterPro" id="IPR012338">
    <property type="entry name" value="Beta-lactam/transpept-like"/>
</dbReference>